<accession>A0ABP7N3A1</accession>
<evidence type="ECO:0000313" key="2">
    <source>
        <dbReference type="EMBL" id="GAA3935875.1"/>
    </source>
</evidence>
<dbReference type="Gene3D" id="1.10.10.10">
    <property type="entry name" value="Winged helix-like DNA-binding domain superfamily/Winged helix DNA-binding domain"/>
    <property type="match status" value="1"/>
</dbReference>
<evidence type="ECO:0000313" key="3">
    <source>
        <dbReference type="Proteomes" id="UP001501591"/>
    </source>
</evidence>
<dbReference type="EMBL" id="BAABCP010000001">
    <property type="protein sequence ID" value="GAA3935875.1"/>
    <property type="molecule type" value="Genomic_DNA"/>
</dbReference>
<evidence type="ECO:0000259" key="1">
    <source>
        <dbReference type="Pfam" id="PF03551"/>
    </source>
</evidence>
<dbReference type="PANTHER" id="PTHR33169">
    <property type="entry name" value="PADR-FAMILY TRANSCRIPTIONAL REGULATOR"/>
    <property type="match status" value="1"/>
</dbReference>
<dbReference type="InterPro" id="IPR036390">
    <property type="entry name" value="WH_DNA-bd_sf"/>
</dbReference>
<dbReference type="PANTHER" id="PTHR33169:SF14">
    <property type="entry name" value="TRANSCRIPTIONAL REGULATOR RV3488"/>
    <property type="match status" value="1"/>
</dbReference>
<feature type="domain" description="Transcription regulator PadR N-terminal" evidence="1">
    <location>
        <begin position="30"/>
        <end position="100"/>
    </location>
</feature>
<dbReference type="InterPro" id="IPR005149">
    <property type="entry name" value="Tscrpt_reg_PadR_N"/>
</dbReference>
<reference evidence="3" key="1">
    <citation type="journal article" date="2019" name="Int. J. Syst. Evol. Microbiol.">
        <title>The Global Catalogue of Microorganisms (GCM) 10K type strain sequencing project: providing services to taxonomists for standard genome sequencing and annotation.</title>
        <authorList>
            <consortium name="The Broad Institute Genomics Platform"/>
            <consortium name="The Broad Institute Genome Sequencing Center for Infectious Disease"/>
            <person name="Wu L."/>
            <person name="Ma J."/>
        </authorList>
    </citation>
    <scope>NUCLEOTIDE SEQUENCE [LARGE SCALE GENOMIC DNA]</scope>
    <source>
        <strain evidence="3">JCM 17024</strain>
    </source>
</reference>
<gene>
    <name evidence="2" type="ORF">GCM10022383_12800</name>
</gene>
<protein>
    <submittedName>
        <fullName evidence="2">PadR family transcriptional regulator</fullName>
    </submittedName>
</protein>
<dbReference type="Proteomes" id="UP001501591">
    <property type="component" value="Unassembled WGS sequence"/>
</dbReference>
<proteinExistence type="predicted"/>
<dbReference type="InterPro" id="IPR052509">
    <property type="entry name" value="Metal_resp_DNA-bind_regulator"/>
</dbReference>
<sequence>MHHKVKIVRMTEAAERIATNLRKGVLEFCVLGVLAANERYGLELASDLQSRGLIAGEGSLYPLLARMREGGLVDARTEAVGGGRPRRYYTITAAGRDQLDTFAEVWRALGAEVDTILEGAR</sequence>
<dbReference type="SUPFAM" id="SSF46785">
    <property type="entry name" value="Winged helix' DNA-binding domain"/>
    <property type="match status" value="1"/>
</dbReference>
<organism evidence="2 3">
    <name type="scientific">Microbacterium soli</name>
    <dbReference type="NCBI Taxonomy" id="446075"/>
    <lineage>
        <taxon>Bacteria</taxon>
        <taxon>Bacillati</taxon>
        <taxon>Actinomycetota</taxon>
        <taxon>Actinomycetes</taxon>
        <taxon>Micrococcales</taxon>
        <taxon>Microbacteriaceae</taxon>
        <taxon>Microbacterium</taxon>
    </lineage>
</organism>
<keyword evidence="3" id="KW-1185">Reference proteome</keyword>
<dbReference type="InterPro" id="IPR036388">
    <property type="entry name" value="WH-like_DNA-bd_sf"/>
</dbReference>
<name>A0ABP7N3A1_9MICO</name>
<comment type="caution">
    <text evidence="2">The sequence shown here is derived from an EMBL/GenBank/DDBJ whole genome shotgun (WGS) entry which is preliminary data.</text>
</comment>
<dbReference type="Pfam" id="PF03551">
    <property type="entry name" value="PadR"/>
    <property type="match status" value="1"/>
</dbReference>